<dbReference type="STRING" id="857967.G0QL69"/>
<keyword evidence="4 10" id="KW-0378">Hydrolase</keyword>
<keyword evidence="2 11" id="KW-0812">Transmembrane</keyword>
<comment type="subcellular location">
    <subcellularLocation>
        <location evidence="1">Membrane</location>
        <topology evidence="1">Multi-pass membrane protein</topology>
    </subcellularLocation>
</comment>
<dbReference type="Gene3D" id="1.20.120.350">
    <property type="entry name" value="Voltage-gated potassium channels. Chain C"/>
    <property type="match status" value="1"/>
</dbReference>
<keyword evidence="5 11" id="KW-1133">Transmembrane helix</keyword>
<dbReference type="GO" id="GO:0004114">
    <property type="term" value="F:3',5'-cyclic-nucleotide phosphodiesterase activity"/>
    <property type="evidence" value="ECO:0007669"/>
    <property type="project" value="InterPro"/>
</dbReference>
<dbReference type="InParanoid" id="G0QL69"/>
<feature type="domain" description="PDEase" evidence="12">
    <location>
        <begin position="232"/>
        <end position="558"/>
    </location>
</feature>
<dbReference type="PRINTS" id="PR00387">
    <property type="entry name" value="PDIESTERASE1"/>
</dbReference>
<dbReference type="GO" id="GO:0046872">
    <property type="term" value="F:metal ion binding"/>
    <property type="evidence" value="ECO:0007669"/>
    <property type="project" value="UniProtKB-KW"/>
</dbReference>
<proteinExistence type="inferred from homology"/>
<dbReference type="InterPro" id="IPR023174">
    <property type="entry name" value="PDEase_CS"/>
</dbReference>
<feature type="binding site" evidence="9">
    <location>
        <position position="314"/>
    </location>
    <ligand>
        <name>Zn(2+)</name>
        <dbReference type="ChEBI" id="CHEBI:29105"/>
        <label>1</label>
    </ligand>
</feature>
<evidence type="ECO:0000256" key="7">
    <source>
        <dbReference type="PIRSR" id="PIRSR623088-1"/>
    </source>
</evidence>
<evidence type="ECO:0000256" key="8">
    <source>
        <dbReference type="PIRSR" id="PIRSR623088-2"/>
    </source>
</evidence>
<dbReference type="RefSeq" id="XP_004039340.1">
    <property type="nucleotide sequence ID" value="XM_004039292.1"/>
</dbReference>
<keyword evidence="3 9" id="KW-0479">Metal-binding</keyword>
<feature type="active site" description="Proton donor" evidence="7">
    <location>
        <position position="310"/>
    </location>
</feature>
<dbReference type="PANTHER" id="PTHR11347">
    <property type="entry name" value="CYCLIC NUCLEOTIDE PHOSPHODIESTERASE"/>
    <property type="match status" value="1"/>
</dbReference>
<feature type="binding site" evidence="9">
    <location>
        <position position="352"/>
    </location>
    <ligand>
        <name>Zn(2+)</name>
        <dbReference type="ChEBI" id="CHEBI:29105"/>
        <label>1</label>
    </ligand>
</feature>
<dbReference type="PROSITE" id="PS51845">
    <property type="entry name" value="PDEASE_I_2"/>
    <property type="match status" value="1"/>
</dbReference>
<dbReference type="GeneID" id="14910224"/>
<dbReference type="InterPro" id="IPR002073">
    <property type="entry name" value="PDEase_catalytic_dom"/>
</dbReference>
<comment type="cofactor">
    <cofactor evidence="10">
        <name>a divalent metal cation</name>
        <dbReference type="ChEBI" id="CHEBI:60240"/>
    </cofactor>
    <text evidence="10">Binds 2 divalent metal cations per subunit. Site 1 may preferentially bind zinc ions, while site 2 has a preference for magnesium and/or manganese ions.</text>
</comment>
<evidence type="ECO:0000256" key="2">
    <source>
        <dbReference type="ARBA" id="ARBA00022692"/>
    </source>
</evidence>
<evidence type="ECO:0000256" key="11">
    <source>
        <dbReference type="SAM" id="Phobius"/>
    </source>
</evidence>
<feature type="binding site" evidence="9">
    <location>
        <position position="464"/>
    </location>
    <ligand>
        <name>Zn(2+)</name>
        <dbReference type="ChEBI" id="CHEBI:29105"/>
        <label>1</label>
    </ligand>
</feature>
<dbReference type="AlphaFoldDB" id="G0QL69"/>
<evidence type="ECO:0000256" key="6">
    <source>
        <dbReference type="ARBA" id="ARBA00023136"/>
    </source>
</evidence>
<feature type="binding site" evidence="8">
    <location>
        <begin position="310"/>
        <end position="314"/>
    </location>
    <ligand>
        <name>AMP</name>
        <dbReference type="ChEBI" id="CHEBI:456215"/>
    </ligand>
</feature>
<dbReference type="InterPro" id="IPR005821">
    <property type="entry name" value="Ion_trans_dom"/>
</dbReference>
<dbReference type="eggNOG" id="KOG3688">
    <property type="taxonomic scope" value="Eukaryota"/>
</dbReference>
<dbReference type="OrthoDB" id="342865at2759"/>
<organism evidence="13 14">
    <name type="scientific">Ichthyophthirius multifiliis</name>
    <name type="common">White spot disease agent</name>
    <name type="synonym">Ich</name>
    <dbReference type="NCBI Taxonomy" id="5932"/>
    <lineage>
        <taxon>Eukaryota</taxon>
        <taxon>Sar</taxon>
        <taxon>Alveolata</taxon>
        <taxon>Ciliophora</taxon>
        <taxon>Intramacronucleata</taxon>
        <taxon>Oligohymenophorea</taxon>
        <taxon>Hymenostomatida</taxon>
        <taxon>Ophryoglenina</taxon>
        <taxon>Ichthyophthirius</taxon>
    </lineage>
</organism>
<evidence type="ECO:0000256" key="1">
    <source>
        <dbReference type="ARBA" id="ARBA00004141"/>
    </source>
</evidence>
<evidence type="ECO:0000313" key="14">
    <source>
        <dbReference type="Proteomes" id="UP000008983"/>
    </source>
</evidence>
<evidence type="ECO:0000259" key="12">
    <source>
        <dbReference type="PROSITE" id="PS51845"/>
    </source>
</evidence>
<dbReference type="InterPro" id="IPR036971">
    <property type="entry name" value="PDEase_catalytic_dom_sf"/>
</dbReference>
<comment type="similarity">
    <text evidence="10">Belongs to the cyclic nucleotide phosphodiesterase family.</text>
</comment>
<dbReference type="GO" id="GO:0005216">
    <property type="term" value="F:monoatomic ion channel activity"/>
    <property type="evidence" value="ECO:0007669"/>
    <property type="project" value="InterPro"/>
</dbReference>
<evidence type="ECO:0000256" key="10">
    <source>
        <dbReference type="RuleBase" id="RU363067"/>
    </source>
</evidence>
<dbReference type="FunCoup" id="G0QL69">
    <property type="interactions" value="22"/>
</dbReference>
<dbReference type="Pfam" id="PF00233">
    <property type="entry name" value="PDEase_I"/>
    <property type="match status" value="1"/>
</dbReference>
<gene>
    <name evidence="13" type="ORF">IMG5_026420</name>
</gene>
<dbReference type="Pfam" id="PF00520">
    <property type="entry name" value="Ion_trans"/>
    <property type="match status" value="1"/>
</dbReference>
<evidence type="ECO:0000313" key="13">
    <source>
        <dbReference type="EMBL" id="EGR34036.1"/>
    </source>
</evidence>
<dbReference type="GO" id="GO:0016020">
    <property type="term" value="C:membrane"/>
    <property type="evidence" value="ECO:0007669"/>
    <property type="project" value="UniProtKB-SubCell"/>
</dbReference>
<evidence type="ECO:0000256" key="5">
    <source>
        <dbReference type="ARBA" id="ARBA00022989"/>
    </source>
</evidence>
<feature type="binding site" evidence="9">
    <location>
        <position position="353"/>
    </location>
    <ligand>
        <name>Zn(2+)</name>
        <dbReference type="ChEBI" id="CHEBI:29105"/>
        <label>1</label>
    </ligand>
</feature>
<evidence type="ECO:0000256" key="9">
    <source>
        <dbReference type="PIRSR" id="PIRSR623088-3"/>
    </source>
</evidence>
<dbReference type="CDD" id="cd00077">
    <property type="entry name" value="HDc"/>
    <property type="match status" value="1"/>
</dbReference>
<feature type="binding site" evidence="8">
    <location>
        <position position="515"/>
    </location>
    <ligand>
        <name>AMP</name>
        <dbReference type="ChEBI" id="CHEBI:456215"/>
    </ligand>
</feature>
<dbReference type="Proteomes" id="UP000008983">
    <property type="component" value="Unassembled WGS sequence"/>
</dbReference>
<sequence length="584" mass="70211">MYYKNLQMVNYLIQFSSFQYQYILFQYFCCLHQVVMETLLIIHKIQQILILIQDNKQNWPYQYFFIQNVQLYLKDYWNAFDAIVIILSLVLLMSSLLYKDAQFLKISKILRTLFRFLRILFVFRRIKEIDQKEKGMGNNSDKTPVERILQIFNFLKDQMQQEKYGKDLQWAIEMVSTNKLYEPILEKGTSTNEIQQWMEQYNDDQKLSNKKNNDNIVNISSQNIEQSYKPNFQYEKMQIIQPYIQYFQELESREFSIFELFKENKGNELAYCLVYLFEQNDCFSYMHLNPEQLFLFGNRISQGYKDNPYHNKLHSLDVTQTMNFFIKRCLFKNVGGLNPLEIGTMYIAAAIHDLEHPGFNNLYQINMKTELAILYNDRSPLENHHISKTYRIINGEQDMNIFINLSKNKQKIVRNNIIQMIIATDMSYHFSDMAKLKGRTSTNDFNPKEIDKQLCMNTLLHACDISNPFKPFHIYQNWANRVLEEFWIQGDSERSNDLPISYLCDRYTTNIAKSQIGFIDFIVKPFYEVICLFLPEVIHYLSIFEQNKEEWQIYEDYYTKQLEILQKQRLEQLEIEKKIDEKNE</sequence>
<feature type="binding site" evidence="8">
    <location>
        <position position="353"/>
    </location>
    <ligand>
        <name>AMP</name>
        <dbReference type="ChEBI" id="CHEBI:456215"/>
    </ligand>
</feature>
<accession>G0QL69</accession>
<dbReference type="EMBL" id="GL983224">
    <property type="protein sequence ID" value="EGR34036.1"/>
    <property type="molecule type" value="Genomic_DNA"/>
</dbReference>
<keyword evidence="14" id="KW-1185">Reference proteome</keyword>
<feature type="binding site" evidence="9">
    <location>
        <position position="353"/>
    </location>
    <ligand>
        <name>Zn(2+)</name>
        <dbReference type="ChEBI" id="CHEBI:29105"/>
        <label>2</label>
    </ligand>
</feature>
<keyword evidence="6 11" id="KW-0472">Membrane</keyword>
<evidence type="ECO:0000256" key="4">
    <source>
        <dbReference type="ARBA" id="ARBA00022801"/>
    </source>
</evidence>
<dbReference type="InterPro" id="IPR003607">
    <property type="entry name" value="HD/PDEase_dom"/>
</dbReference>
<feature type="binding site" evidence="8">
    <location>
        <position position="464"/>
    </location>
    <ligand>
        <name>AMP</name>
        <dbReference type="ChEBI" id="CHEBI:456215"/>
    </ligand>
</feature>
<dbReference type="PROSITE" id="PS00126">
    <property type="entry name" value="PDEASE_I_1"/>
    <property type="match status" value="1"/>
</dbReference>
<dbReference type="SUPFAM" id="SSF109604">
    <property type="entry name" value="HD-domain/PDEase-like"/>
    <property type="match status" value="1"/>
</dbReference>
<dbReference type="InterPro" id="IPR027359">
    <property type="entry name" value="Volt_channel_dom_sf"/>
</dbReference>
<evidence type="ECO:0000256" key="3">
    <source>
        <dbReference type="ARBA" id="ARBA00022723"/>
    </source>
</evidence>
<reference evidence="13 14" key="1">
    <citation type="submission" date="2011-07" db="EMBL/GenBank/DDBJ databases">
        <authorList>
            <person name="Coyne R."/>
            <person name="Brami D."/>
            <person name="Johnson J."/>
            <person name="Hostetler J."/>
            <person name="Hannick L."/>
            <person name="Clark T."/>
            <person name="Cassidy-Hanley D."/>
            <person name="Inman J."/>
        </authorList>
    </citation>
    <scope>NUCLEOTIDE SEQUENCE [LARGE SCALE GENOMIC DNA]</scope>
    <source>
        <strain evidence="13 14">G5</strain>
    </source>
</reference>
<dbReference type="OMA" id="IFITCKK"/>
<name>G0QL69_ICHMU</name>
<dbReference type="InterPro" id="IPR023088">
    <property type="entry name" value="PDEase"/>
</dbReference>
<protein>
    <recommendedName>
        <fullName evidence="10">Phosphodiesterase</fullName>
        <ecNumber evidence="10">3.1.4.-</ecNumber>
    </recommendedName>
</protein>
<feature type="transmembrane region" description="Helical" evidence="11">
    <location>
        <begin position="76"/>
        <end position="97"/>
    </location>
</feature>
<dbReference type="Gene3D" id="1.10.1300.10">
    <property type="entry name" value="3'5'-cyclic nucleotide phosphodiesterase, catalytic domain"/>
    <property type="match status" value="1"/>
</dbReference>
<dbReference type="EC" id="3.1.4.-" evidence="10"/>
<dbReference type="GO" id="GO:0007165">
    <property type="term" value="P:signal transduction"/>
    <property type="evidence" value="ECO:0007669"/>
    <property type="project" value="InterPro"/>
</dbReference>